<name>A0A916ZZ75_9RHOB</name>
<dbReference type="SUPFAM" id="SSF51294">
    <property type="entry name" value="Hedgehog/intein (Hint) domain"/>
    <property type="match status" value="1"/>
</dbReference>
<protein>
    <recommendedName>
        <fullName evidence="1">Hedgehog/Intein (Hint) domain-containing protein</fullName>
    </recommendedName>
</protein>
<proteinExistence type="predicted"/>
<dbReference type="RefSeq" id="WP_188476111.1">
    <property type="nucleotide sequence ID" value="NZ_BMFJ01000001.1"/>
</dbReference>
<sequence>MTNAFTKGATLARRMTEMTGAYDGAALGACSGLVEGTKIATAMGFQRIETIEPGARVVTFDNGLQEVRAVRREPLFASDICPRSLTPLFVPAGAIGNAQDMVLLPHQAVLIESDAAEAELGDPFVLMQAKDLDGVCGIEHVMPDAPAMVITLEFDNDEVVFAASGAMCICPSRTDLAGMLTRQPGGREYKTIKSYSDAGLVAAVRAELDEGLAKAA</sequence>
<organism evidence="2 3">
    <name type="scientific">Primorskyibacter flagellatus</name>
    <dbReference type="NCBI Taxonomy" id="1387277"/>
    <lineage>
        <taxon>Bacteria</taxon>
        <taxon>Pseudomonadati</taxon>
        <taxon>Pseudomonadota</taxon>
        <taxon>Alphaproteobacteria</taxon>
        <taxon>Rhodobacterales</taxon>
        <taxon>Roseobacteraceae</taxon>
        <taxon>Primorskyibacter</taxon>
    </lineage>
</organism>
<keyword evidence="3" id="KW-1185">Reference proteome</keyword>
<dbReference type="EMBL" id="BMFJ01000001">
    <property type="protein sequence ID" value="GGE19811.1"/>
    <property type="molecule type" value="Genomic_DNA"/>
</dbReference>
<evidence type="ECO:0000313" key="3">
    <source>
        <dbReference type="Proteomes" id="UP000612855"/>
    </source>
</evidence>
<comment type="caution">
    <text evidence="2">The sequence shown here is derived from an EMBL/GenBank/DDBJ whole genome shotgun (WGS) entry which is preliminary data.</text>
</comment>
<gene>
    <name evidence="2" type="ORF">GCM10011360_05690</name>
</gene>
<dbReference type="Pfam" id="PF13403">
    <property type="entry name" value="Hint_2"/>
    <property type="match status" value="1"/>
</dbReference>
<dbReference type="Proteomes" id="UP000612855">
    <property type="component" value="Unassembled WGS sequence"/>
</dbReference>
<evidence type="ECO:0000313" key="2">
    <source>
        <dbReference type="EMBL" id="GGE19811.1"/>
    </source>
</evidence>
<feature type="domain" description="Hedgehog/Intein (Hint)" evidence="1">
    <location>
        <begin position="33"/>
        <end position="163"/>
    </location>
</feature>
<accession>A0A916ZZ75</accession>
<reference evidence="3" key="1">
    <citation type="journal article" date="2019" name="Int. J. Syst. Evol. Microbiol.">
        <title>The Global Catalogue of Microorganisms (GCM) 10K type strain sequencing project: providing services to taxonomists for standard genome sequencing and annotation.</title>
        <authorList>
            <consortium name="The Broad Institute Genomics Platform"/>
            <consortium name="The Broad Institute Genome Sequencing Center for Infectious Disease"/>
            <person name="Wu L."/>
            <person name="Ma J."/>
        </authorList>
    </citation>
    <scope>NUCLEOTIDE SEQUENCE [LARGE SCALE GENOMIC DNA]</scope>
    <source>
        <strain evidence="3">CGMCC 1.12664</strain>
    </source>
</reference>
<dbReference type="InterPro" id="IPR036844">
    <property type="entry name" value="Hint_dom_sf"/>
</dbReference>
<evidence type="ECO:0000259" key="1">
    <source>
        <dbReference type="Pfam" id="PF13403"/>
    </source>
</evidence>
<dbReference type="InterPro" id="IPR028992">
    <property type="entry name" value="Hedgehog/Intein_dom"/>
</dbReference>
<dbReference type="AlphaFoldDB" id="A0A916ZZ75"/>